<feature type="transmembrane region" description="Helical" evidence="7">
    <location>
        <begin position="119"/>
        <end position="142"/>
    </location>
</feature>
<comment type="caution">
    <text evidence="8">The sequence shown here is derived from an EMBL/GenBank/DDBJ whole genome shotgun (WGS) entry which is preliminary data.</text>
</comment>
<evidence type="ECO:0000256" key="4">
    <source>
        <dbReference type="ARBA" id="ARBA00022692"/>
    </source>
</evidence>
<evidence type="ECO:0000256" key="2">
    <source>
        <dbReference type="ARBA" id="ARBA00006679"/>
    </source>
</evidence>
<dbReference type="RefSeq" id="WP_101433745.1">
    <property type="nucleotide sequence ID" value="NZ_PJMY01000001.1"/>
</dbReference>
<feature type="transmembrane region" description="Helical" evidence="7">
    <location>
        <begin position="24"/>
        <end position="46"/>
    </location>
</feature>
<name>A0A2N3X1N3_9PSEU</name>
<keyword evidence="5 7" id="KW-1133">Transmembrane helix</keyword>
<reference evidence="8 9" key="1">
    <citation type="submission" date="2017-12" db="EMBL/GenBank/DDBJ databases">
        <title>Sequencing the genomes of 1000 Actinobacteria strains.</title>
        <authorList>
            <person name="Klenk H.-P."/>
        </authorList>
    </citation>
    <scope>NUCLEOTIDE SEQUENCE [LARGE SCALE GENOMIC DNA]</scope>
    <source>
        <strain evidence="8 9">DSM 45165</strain>
    </source>
</reference>
<dbReference type="Pfam" id="PF07681">
    <property type="entry name" value="DoxX"/>
    <property type="match status" value="1"/>
</dbReference>
<organism evidence="8 9">
    <name type="scientific">Amycolatopsis echigonensis</name>
    <dbReference type="NCBI Taxonomy" id="2576905"/>
    <lineage>
        <taxon>Bacteria</taxon>
        <taxon>Bacillati</taxon>
        <taxon>Actinomycetota</taxon>
        <taxon>Actinomycetes</taxon>
        <taxon>Pseudonocardiales</taxon>
        <taxon>Pseudonocardiaceae</taxon>
        <taxon>Amycolatopsis</taxon>
    </lineage>
</organism>
<keyword evidence="6 7" id="KW-0472">Membrane</keyword>
<keyword evidence="9" id="KW-1185">Reference proteome</keyword>
<dbReference type="OrthoDB" id="346004at2"/>
<evidence type="ECO:0000313" key="9">
    <source>
        <dbReference type="Proteomes" id="UP000233750"/>
    </source>
</evidence>
<gene>
    <name evidence="8" type="ORF">ATK30_0091</name>
</gene>
<accession>A0A2N3X1N3</accession>
<feature type="transmembrane region" description="Helical" evidence="7">
    <location>
        <begin position="154"/>
        <end position="174"/>
    </location>
</feature>
<dbReference type="PANTHER" id="PTHR33452">
    <property type="entry name" value="OXIDOREDUCTASE CATD-RELATED"/>
    <property type="match status" value="1"/>
</dbReference>
<dbReference type="InterPro" id="IPR032808">
    <property type="entry name" value="DoxX"/>
</dbReference>
<evidence type="ECO:0000256" key="1">
    <source>
        <dbReference type="ARBA" id="ARBA00004651"/>
    </source>
</evidence>
<dbReference type="AlphaFoldDB" id="A0A2N3X1N3"/>
<evidence type="ECO:0000256" key="3">
    <source>
        <dbReference type="ARBA" id="ARBA00022475"/>
    </source>
</evidence>
<comment type="similarity">
    <text evidence="2">Belongs to the DoxX family.</text>
</comment>
<proteinExistence type="inferred from homology"/>
<feature type="transmembrane region" description="Helical" evidence="7">
    <location>
        <begin position="66"/>
        <end position="88"/>
    </location>
</feature>
<dbReference type="InterPro" id="IPR051907">
    <property type="entry name" value="DoxX-like_oxidoreductase"/>
</dbReference>
<comment type="subcellular location">
    <subcellularLocation>
        <location evidence="1">Cell membrane</location>
        <topology evidence="1">Multi-pass membrane protein</topology>
    </subcellularLocation>
</comment>
<feature type="transmembrane region" description="Helical" evidence="7">
    <location>
        <begin position="95"/>
        <end position="113"/>
    </location>
</feature>
<keyword evidence="4 7" id="KW-0812">Transmembrane</keyword>
<keyword evidence="3" id="KW-1003">Cell membrane</keyword>
<dbReference type="EMBL" id="PJMY01000001">
    <property type="protein sequence ID" value="PKW00020.1"/>
    <property type="molecule type" value="Genomic_DNA"/>
</dbReference>
<dbReference type="GO" id="GO:0005886">
    <property type="term" value="C:plasma membrane"/>
    <property type="evidence" value="ECO:0007669"/>
    <property type="project" value="UniProtKB-SubCell"/>
</dbReference>
<evidence type="ECO:0000256" key="5">
    <source>
        <dbReference type="ARBA" id="ARBA00022989"/>
    </source>
</evidence>
<dbReference type="PANTHER" id="PTHR33452:SF1">
    <property type="entry name" value="INNER MEMBRANE PROTEIN YPHA-RELATED"/>
    <property type="match status" value="1"/>
</dbReference>
<dbReference type="Proteomes" id="UP000233750">
    <property type="component" value="Unassembled WGS sequence"/>
</dbReference>
<evidence type="ECO:0000256" key="6">
    <source>
        <dbReference type="ARBA" id="ARBA00023136"/>
    </source>
</evidence>
<protein>
    <submittedName>
        <fullName evidence="8">Oxidoreductase</fullName>
    </submittedName>
</protein>
<evidence type="ECO:0000256" key="7">
    <source>
        <dbReference type="SAM" id="Phobius"/>
    </source>
</evidence>
<evidence type="ECO:0000313" key="8">
    <source>
        <dbReference type="EMBL" id="PKW00020.1"/>
    </source>
</evidence>
<sequence length="175" mass="17700">MSTVSAEPTIAAGSTRTTWSHTDVGLLLVRIVPFGVLAVFGAQKLFGAFGGGGLAATEASFAQMGYHPALPFALLGGTCEFVGGLLLMSGLLMPLGTAMVMGVMINAFAAVAGKPLENSGLAIVLFMIAAALAFAGPGRFALDAGRPWQRVGVKWGAASLTLAVVTAVPSLLIAH</sequence>